<evidence type="ECO:0000259" key="1">
    <source>
        <dbReference type="Pfam" id="PF00027"/>
    </source>
</evidence>
<proteinExistence type="predicted"/>
<sequence>MSFVRRRPSEAELGFFRAAVRRLGVTNREAEAHLSAADVPRSTVLLSTGDVPDLSGLVVSGVVREYYLQPDGTEHTRHFALAGDAFGSISDAIAGRPVRAEVCVESDAVVLLLPWPVIEQLAARSREWERCRHRIVEELLVRRSTREYELLALDAMGRYLSLLEQHPRIEEAVPQRHIASYLGITPVHLSRLRRRRRLGSRANPGTGRARR</sequence>
<reference evidence="2 3" key="1">
    <citation type="submission" date="2021-02" db="EMBL/GenBank/DDBJ databases">
        <title>De Novo genome assembly of isolated myxobacteria.</title>
        <authorList>
            <person name="Stevens D.C."/>
        </authorList>
    </citation>
    <scope>NUCLEOTIDE SEQUENCE [LARGE SCALE GENOMIC DNA]</scope>
    <source>
        <strain evidence="3">SCPEA02</strain>
    </source>
</reference>
<organism evidence="2 3">
    <name type="scientific">Pyxidicoccus parkwayensis</name>
    <dbReference type="NCBI Taxonomy" id="2813578"/>
    <lineage>
        <taxon>Bacteria</taxon>
        <taxon>Pseudomonadati</taxon>
        <taxon>Myxococcota</taxon>
        <taxon>Myxococcia</taxon>
        <taxon>Myxococcales</taxon>
        <taxon>Cystobacterineae</taxon>
        <taxon>Myxococcaceae</taxon>
        <taxon>Pyxidicoccus</taxon>
    </lineage>
</organism>
<feature type="domain" description="Cyclic nucleotide-binding" evidence="1">
    <location>
        <begin position="39"/>
        <end position="124"/>
    </location>
</feature>
<dbReference type="Gene3D" id="2.60.120.10">
    <property type="entry name" value="Jelly Rolls"/>
    <property type="match status" value="1"/>
</dbReference>
<evidence type="ECO:0000313" key="2">
    <source>
        <dbReference type="EMBL" id="QSQ27080.1"/>
    </source>
</evidence>
<accession>A0ABX7P9G7</accession>
<dbReference type="InterPro" id="IPR000595">
    <property type="entry name" value="cNMP-bd_dom"/>
</dbReference>
<protein>
    <submittedName>
        <fullName evidence="2">Crp/Fnr family transcriptional regulator</fullName>
    </submittedName>
</protein>
<dbReference type="RefSeq" id="WP_206728607.1">
    <property type="nucleotide sequence ID" value="NZ_CP071090.1"/>
</dbReference>
<dbReference type="Pfam" id="PF00027">
    <property type="entry name" value="cNMP_binding"/>
    <property type="match status" value="1"/>
</dbReference>
<dbReference type="SUPFAM" id="SSF51206">
    <property type="entry name" value="cAMP-binding domain-like"/>
    <property type="match status" value="1"/>
</dbReference>
<gene>
    <name evidence="2" type="ORF">JY651_20140</name>
</gene>
<dbReference type="InterPro" id="IPR018490">
    <property type="entry name" value="cNMP-bd_dom_sf"/>
</dbReference>
<evidence type="ECO:0000313" key="3">
    <source>
        <dbReference type="Proteomes" id="UP000662747"/>
    </source>
</evidence>
<dbReference type="EMBL" id="CP071090">
    <property type="protein sequence ID" value="QSQ27080.1"/>
    <property type="molecule type" value="Genomic_DNA"/>
</dbReference>
<dbReference type="Proteomes" id="UP000662747">
    <property type="component" value="Chromosome"/>
</dbReference>
<name>A0ABX7P9G7_9BACT</name>
<dbReference type="InterPro" id="IPR014710">
    <property type="entry name" value="RmlC-like_jellyroll"/>
</dbReference>
<keyword evidence="3" id="KW-1185">Reference proteome</keyword>